<accession>A0ABY3VGP1</accession>
<proteinExistence type="predicted"/>
<evidence type="ECO:0000259" key="1">
    <source>
        <dbReference type="SMART" id="SM00587"/>
    </source>
</evidence>
<dbReference type="InterPro" id="IPR015897">
    <property type="entry name" value="CHK_kinase-like"/>
</dbReference>
<gene>
    <name evidence="2" type="ORF">MJO63_20820</name>
</gene>
<dbReference type="InterPro" id="IPR011009">
    <property type="entry name" value="Kinase-like_dom_sf"/>
</dbReference>
<organism evidence="2 3">
    <name type="scientific">Mycobacterium ulcerans</name>
    <dbReference type="NCBI Taxonomy" id="1809"/>
    <lineage>
        <taxon>Bacteria</taxon>
        <taxon>Bacillati</taxon>
        <taxon>Actinomycetota</taxon>
        <taxon>Actinomycetes</taxon>
        <taxon>Mycobacteriales</taxon>
        <taxon>Mycobacteriaceae</taxon>
        <taxon>Mycobacterium</taxon>
        <taxon>Mycobacterium ulcerans group</taxon>
    </lineage>
</organism>
<evidence type="ECO:0000313" key="3">
    <source>
        <dbReference type="Proteomes" id="UP001055253"/>
    </source>
</evidence>
<dbReference type="Proteomes" id="UP001055253">
    <property type="component" value="Chromosome"/>
</dbReference>
<protein>
    <submittedName>
        <fullName evidence="2">Ecdysteroid 22-kinase family protein</fullName>
    </submittedName>
</protein>
<evidence type="ECO:0000313" key="2">
    <source>
        <dbReference type="EMBL" id="ULP54219.1"/>
    </source>
</evidence>
<reference evidence="2" key="1">
    <citation type="submission" date="2022-08" db="EMBL/GenBank/DDBJ databases">
        <title>Whole genome sequencing of non-tuberculosis mycobacteria type-strains.</title>
        <authorList>
            <person name="Igarashi Y."/>
            <person name="Osugi A."/>
            <person name="Mitarai S."/>
        </authorList>
    </citation>
    <scope>NUCLEOTIDE SEQUENCE</scope>
    <source>
        <strain evidence="2">ATCC 19423</strain>
    </source>
</reference>
<dbReference type="Gene3D" id="3.90.1200.10">
    <property type="match status" value="1"/>
</dbReference>
<dbReference type="PANTHER" id="PTHR11012">
    <property type="entry name" value="PROTEIN KINASE-LIKE DOMAIN-CONTAINING"/>
    <property type="match status" value="1"/>
</dbReference>
<dbReference type="EMBL" id="CP092429">
    <property type="protein sequence ID" value="ULP54219.1"/>
    <property type="molecule type" value="Genomic_DNA"/>
</dbReference>
<dbReference type="SMART" id="SM00587">
    <property type="entry name" value="CHK"/>
    <property type="match status" value="1"/>
</dbReference>
<dbReference type="Pfam" id="PF01636">
    <property type="entry name" value="APH"/>
    <property type="match status" value="1"/>
</dbReference>
<dbReference type="SUPFAM" id="SSF56112">
    <property type="entry name" value="Protein kinase-like (PK-like)"/>
    <property type="match status" value="1"/>
</dbReference>
<dbReference type="PANTHER" id="PTHR11012:SF30">
    <property type="entry name" value="PROTEIN KINASE-LIKE DOMAIN-CONTAINING"/>
    <property type="match status" value="1"/>
</dbReference>
<keyword evidence="3" id="KW-1185">Reference proteome</keyword>
<feature type="domain" description="CHK kinase-like" evidence="1">
    <location>
        <begin position="135"/>
        <end position="318"/>
    </location>
</feature>
<dbReference type="InterPro" id="IPR002575">
    <property type="entry name" value="Aminoglycoside_PTrfase"/>
</dbReference>
<name>A0ABY3VGP1_MYCUL</name>
<sequence length="428" mass="46196">MIALARLATHLGRGLGRVATDAVLRNARAFPRRIHDLDPPALSEIMGRRVSSVSVLDDSSGTTSRARLALSGNDVPESVFVKMAAATAATRFIGELGRLAETEVSFYRDLSPELAPDAPTAYGCAFDPLTGRFVLVLEDLAAPAEGTCDFSDTLHPFDNDQAALVVELLARLHATYWVRLNHGGVRPFGWRYAASRDPSVPLVPTMLRASWRRLGGHAAALLPGRDFVFEHYRAITGLIDAPPHTVLHGDAHPGNWYFRSSGGPLAAGLLDWQAVRLGHPARDLAYTLITGMTTTDRRVTERELLDVYRRALAAAGGPELDREELWLRYRQAAACAYVATTIAAGLGGMQAADIALTGLDLTVAALHDLQTVAALRAADLGGTSWAWRPGMARSARIRPGASARRCPMVWSTSSHILGVSRHFAMGAW</sequence>